<evidence type="ECO:0000313" key="1">
    <source>
        <dbReference type="EMBL" id="MFD1464992.1"/>
    </source>
</evidence>
<reference evidence="2" key="1">
    <citation type="journal article" date="2019" name="Int. J. Syst. Evol. Microbiol.">
        <title>The Global Catalogue of Microorganisms (GCM) 10K type strain sequencing project: providing services to taxonomists for standard genome sequencing and annotation.</title>
        <authorList>
            <consortium name="The Broad Institute Genomics Platform"/>
            <consortium name="The Broad Institute Genome Sequencing Center for Infectious Disease"/>
            <person name="Wu L."/>
            <person name="Ma J."/>
        </authorList>
    </citation>
    <scope>NUCLEOTIDE SEQUENCE [LARGE SCALE GENOMIC DNA]</scope>
    <source>
        <strain evidence="2">CCM 8951</strain>
    </source>
</reference>
<sequence length="166" mass="19090">MQQMLGIYLVSNEHQDGSENNGAWFDCPLSPELIKERLGTLNVHVEDYDFDHESFELDIFDKSVEEINRLYRLITEISEVAMLSGPAVIAAGLFTNFDDFVHHWTELKIYPEIEGNADLGRHIFETDTIQLPHDISDYVDFNKLGRDYLINASGAFSRMGYVERRA</sequence>
<comment type="caution">
    <text evidence="1">The sequence shown here is derived from an EMBL/GenBank/DDBJ whole genome shotgun (WGS) entry which is preliminary data.</text>
</comment>
<dbReference type="EMBL" id="JBHTOF010000022">
    <property type="protein sequence ID" value="MFD1464992.1"/>
    <property type="molecule type" value="Genomic_DNA"/>
</dbReference>
<organism evidence="1 2">
    <name type="scientific">Lapidilactobacillus mulanensis</name>
    <dbReference type="NCBI Taxonomy" id="2485999"/>
    <lineage>
        <taxon>Bacteria</taxon>
        <taxon>Bacillati</taxon>
        <taxon>Bacillota</taxon>
        <taxon>Bacilli</taxon>
        <taxon>Lactobacillales</taxon>
        <taxon>Lactobacillaceae</taxon>
        <taxon>Lapidilactobacillus</taxon>
    </lineage>
</organism>
<dbReference type="Gene3D" id="1.10.10.1190">
    <property type="entry name" value="Antirestriction protein ArdA, domain 3"/>
    <property type="match status" value="1"/>
</dbReference>
<dbReference type="RefSeq" id="WP_125576416.1">
    <property type="nucleotide sequence ID" value="NZ_JBHTOF010000022.1"/>
</dbReference>
<evidence type="ECO:0000313" key="2">
    <source>
        <dbReference type="Proteomes" id="UP001597244"/>
    </source>
</evidence>
<protein>
    <submittedName>
        <fullName evidence="1">Antirestriction protein ArdA</fullName>
    </submittedName>
</protein>
<accession>A0ABW4DJZ7</accession>
<dbReference type="Proteomes" id="UP001597244">
    <property type="component" value="Unassembled WGS sequence"/>
</dbReference>
<dbReference type="InterPro" id="IPR009899">
    <property type="entry name" value="ArdA"/>
</dbReference>
<dbReference type="Pfam" id="PF07275">
    <property type="entry name" value="ArdA"/>
    <property type="match status" value="1"/>
</dbReference>
<dbReference type="InterPro" id="IPR041893">
    <property type="entry name" value="ArdA_dom3"/>
</dbReference>
<gene>
    <name evidence="1" type="ORF">ACFQ4L_02660</name>
</gene>
<name>A0ABW4DJZ7_9LACO</name>
<proteinExistence type="predicted"/>
<keyword evidence="2" id="KW-1185">Reference proteome</keyword>